<dbReference type="InterPro" id="IPR003329">
    <property type="entry name" value="Cytidylyl_trans"/>
</dbReference>
<proteinExistence type="predicted"/>
<keyword evidence="1" id="KW-0548">Nucleotidyltransferase</keyword>
<name>B0SSN8_LEPBP</name>
<reference evidence="1 2" key="1">
    <citation type="journal article" date="2008" name="PLoS ONE">
        <title>Genome sequence of the saprophyte Leptospira biflexa provides insights into the evolution of Leptospira and the pathogenesis of leptospirosis.</title>
        <authorList>
            <person name="Picardeau M."/>
            <person name="Bulach D.M."/>
            <person name="Bouchier C."/>
            <person name="Zuerner R.L."/>
            <person name="Zidane N."/>
            <person name="Wilson P.J."/>
            <person name="Creno S."/>
            <person name="Kuczek E.S."/>
            <person name="Bommezzadri S."/>
            <person name="Davis J.C."/>
            <person name="McGrath A."/>
            <person name="Johnson M.J."/>
            <person name="Boursaux-Eude C."/>
            <person name="Seemann T."/>
            <person name="Rouy Z."/>
            <person name="Coppel R.L."/>
            <person name="Rood J.I."/>
            <person name="Lajus A."/>
            <person name="Davies J.K."/>
            <person name="Medigue C."/>
            <person name="Adler B."/>
        </authorList>
    </citation>
    <scope>NUCLEOTIDE SEQUENCE [LARGE SCALE GENOMIC DNA]</scope>
    <source>
        <strain evidence="2">Patoc 1 / ATCC 23582 / Paris</strain>
    </source>
</reference>
<dbReference type="GO" id="GO:0016779">
    <property type="term" value="F:nucleotidyltransferase activity"/>
    <property type="evidence" value="ECO:0007669"/>
    <property type="project" value="UniProtKB-KW"/>
</dbReference>
<gene>
    <name evidence="1" type="ordered locus">LEPBI_I2026</name>
</gene>
<dbReference type="HOGENOM" id="CLU_072501_0_0_12"/>
<evidence type="ECO:0000313" key="1">
    <source>
        <dbReference type="EMBL" id="ABZ98128.1"/>
    </source>
</evidence>
<dbReference type="BioCyc" id="LBIF456481:LEPBI_RS10005-MONOMER"/>
<keyword evidence="2" id="KW-1185">Reference proteome</keyword>
<organism evidence="1 2">
    <name type="scientific">Leptospira biflexa serovar Patoc (strain Patoc 1 / ATCC 23582 / Paris)</name>
    <dbReference type="NCBI Taxonomy" id="456481"/>
    <lineage>
        <taxon>Bacteria</taxon>
        <taxon>Pseudomonadati</taxon>
        <taxon>Spirochaetota</taxon>
        <taxon>Spirochaetia</taxon>
        <taxon>Leptospirales</taxon>
        <taxon>Leptospiraceae</taxon>
        <taxon>Leptospira</taxon>
    </lineage>
</organism>
<evidence type="ECO:0000313" key="2">
    <source>
        <dbReference type="Proteomes" id="UP000001847"/>
    </source>
</evidence>
<dbReference type="OrthoDB" id="9815559at2"/>
<dbReference type="CDD" id="cd02518">
    <property type="entry name" value="GT2_SpsF"/>
    <property type="match status" value="1"/>
</dbReference>
<dbReference type="KEGG" id="lbi:LEPBI_I2026"/>
<dbReference type="PANTHER" id="PTHR42866:SF1">
    <property type="entry name" value="SPORE COAT POLYSACCHARIDE BIOSYNTHESIS PROTEIN SPSF"/>
    <property type="match status" value="1"/>
</dbReference>
<dbReference type="PANTHER" id="PTHR42866">
    <property type="entry name" value="3-DEOXY-MANNO-OCTULOSONATE CYTIDYLYLTRANSFERASE"/>
    <property type="match status" value="1"/>
</dbReference>
<keyword evidence="1" id="KW-0808">Transferase</keyword>
<dbReference type="Proteomes" id="UP000001847">
    <property type="component" value="Chromosome I"/>
</dbReference>
<dbReference type="RefSeq" id="WP_012388998.1">
    <property type="nucleotide sequence ID" value="NC_010602.1"/>
</dbReference>
<dbReference type="Pfam" id="PF02348">
    <property type="entry name" value="CTP_transf_3"/>
    <property type="match status" value="1"/>
</dbReference>
<dbReference type="InterPro" id="IPR029044">
    <property type="entry name" value="Nucleotide-diphossugar_trans"/>
</dbReference>
<dbReference type="AlphaFoldDB" id="B0SSN8"/>
<dbReference type="SUPFAM" id="SSF53448">
    <property type="entry name" value="Nucleotide-diphospho-sugar transferases"/>
    <property type="match status" value="1"/>
</dbReference>
<protein>
    <submittedName>
        <fullName evidence="1">Putative acylneuraminate cytidylyltransferase</fullName>
    </submittedName>
</protein>
<accession>B0SSN8</accession>
<dbReference type="Gene3D" id="3.90.550.10">
    <property type="entry name" value="Spore Coat Polysaccharide Biosynthesis Protein SpsA, Chain A"/>
    <property type="match status" value="1"/>
</dbReference>
<dbReference type="STRING" id="456481.LEPBI_I2026"/>
<dbReference type="EMBL" id="CP000786">
    <property type="protein sequence ID" value="ABZ98128.1"/>
    <property type="molecule type" value="Genomic_DNA"/>
</dbReference>
<sequence>MEKAKTKIVATIEARMTSSRLPGKVLKEVFNKPMLYYLVQRLRMVPSIDEIVLATTINKTDDVLIDFAKIEGISYFRGSEDDVMSRVVGAGESAKADVIVEITADCPIIDPAVVDQTIQLYLHNPCDYASNVIVRSYPIGMDTQVFSLDTLKKSFSMTEDKLDREHVTRHIRQNPDLFKQVHLVSSYLDYWPELAVTLDEVSDYELIKKIIEYFYEKNPYFSCADIVALIKEKESWLDINRDVKRKGLN</sequence>
<dbReference type="GO" id="GO:0005829">
    <property type="term" value="C:cytosol"/>
    <property type="evidence" value="ECO:0007669"/>
    <property type="project" value="TreeGrafter"/>
</dbReference>